<dbReference type="InterPro" id="IPR047640">
    <property type="entry name" value="RpiR-like"/>
</dbReference>
<dbReference type="SUPFAM" id="SSF53697">
    <property type="entry name" value="SIS domain"/>
    <property type="match status" value="1"/>
</dbReference>
<dbReference type="GO" id="GO:0003700">
    <property type="term" value="F:DNA-binding transcription factor activity"/>
    <property type="evidence" value="ECO:0007669"/>
    <property type="project" value="InterPro"/>
</dbReference>
<dbReference type="SUPFAM" id="SSF46689">
    <property type="entry name" value="Homeodomain-like"/>
    <property type="match status" value="1"/>
</dbReference>
<evidence type="ECO:0000256" key="3">
    <source>
        <dbReference type="ARBA" id="ARBA00023163"/>
    </source>
</evidence>
<dbReference type="InterPro" id="IPR001347">
    <property type="entry name" value="SIS_dom"/>
</dbReference>
<dbReference type="RefSeq" id="WP_237358142.1">
    <property type="nucleotide sequence ID" value="NZ_CP015515.1"/>
</dbReference>
<feature type="domain" description="HTH rpiR-type" evidence="4">
    <location>
        <begin position="15"/>
        <end position="91"/>
    </location>
</feature>
<name>A0A160KSH6_9MICO</name>
<dbReference type="Gene3D" id="1.10.10.10">
    <property type="entry name" value="Winged helix-like DNA-binding domain superfamily/Winged helix DNA-binding domain"/>
    <property type="match status" value="1"/>
</dbReference>
<keyword evidence="1" id="KW-0805">Transcription regulation</keyword>
<sequence length="290" mass="30478">MTSAIASASAPSASTSIGHRIDAGYAALSRQEQRAADFILDHLGDLAVYTATELAQHSGVSKATVSRLFRRLGFSNSQEVREHARALRSSGVPVGPAQGHGDPLIAHLESERANLARLAGAVGDGRLEEAVRLVAGAREVVVIGLRNSYPVALHLRQQLAQARGRVRIAPQPGQSLGEELAGLGAEDVVVLVGFRRRPASFAGLVETLAARAVPVVLLADPPARRYAEQARVWLECPVDSGTAFDSYAAAMSAVALLASGVLGAAPRESRERIAGISTAYAELAELEDRT</sequence>
<dbReference type="InterPro" id="IPR046348">
    <property type="entry name" value="SIS_dom_sf"/>
</dbReference>
<evidence type="ECO:0000256" key="2">
    <source>
        <dbReference type="ARBA" id="ARBA00023125"/>
    </source>
</evidence>
<evidence type="ECO:0000313" key="5">
    <source>
        <dbReference type="EMBL" id="AND16662.1"/>
    </source>
</evidence>
<dbReference type="AlphaFoldDB" id="A0A160KSH6"/>
<dbReference type="STRING" id="33888.A6122_1525"/>
<organism evidence="5 6">
    <name type="scientific">Rathayibacter tritici</name>
    <dbReference type="NCBI Taxonomy" id="33888"/>
    <lineage>
        <taxon>Bacteria</taxon>
        <taxon>Bacillati</taxon>
        <taxon>Actinomycetota</taxon>
        <taxon>Actinomycetes</taxon>
        <taxon>Micrococcales</taxon>
        <taxon>Microbacteriaceae</taxon>
        <taxon>Rathayibacter</taxon>
    </lineage>
</organism>
<dbReference type="InterPro" id="IPR009057">
    <property type="entry name" value="Homeodomain-like_sf"/>
</dbReference>
<dbReference type="PATRIC" id="fig|33888.3.peg.1670"/>
<dbReference type="PANTHER" id="PTHR30514:SF18">
    <property type="entry name" value="RPIR-FAMILY TRANSCRIPTIONAL REGULATOR"/>
    <property type="match status" value="1"/>
</dbReference>
<reference evidence="5 6" key="1">
    <citation type="submission" date="2016-05" db="EMBL/GenBank/DDBJ databases">
        <title>Complete genome sequence of Rathayibacter tritici NCPPB 1953.</title>
        <authorList>
            <person name="Park J."/>
            <person name="Lee H.-H."/>
            <person name="Lee S.-W."/>
            <person name="Seo Y.-S."/>
        </authorList>
    </citation>
    <scope>NUCLEOTIDE SEQUENCE [LARGE SCALE GENOMIC DNA]</scope>
    <source>
        <strain evidence="5 6">NCPPB 1953</strain>
    </source>
</reference>
<dbReference type="GO" id="GO:1901135">
    <property type="term" value="P:carbohydrate derivative metabolic process"/>
    <property type="evidence" value="ECO:0007669"/>
    <property type="project" value="InterPro"/>
</dbReference>
<dbReference type="Pfam" id="PF01380">
    <property type="entry name" value="SIS"/>
    <property type="match status" value="1"/>
</dbReference>
<keyword evidence="6" id="KW-1185">Reference proteome</keyword>
<keyword evidence="2" id="KW-0238">DNA-binding</keyword>
<dbReference type="Proteomes" id="UP000077071">
    <property type="component" value="Chromosome"/>
</dbReference>
<dbReference type="EMBL" id="CP015515">
    <property type="protein sequence ID" value="AND16662.1"/>
    <property type="molecule type" value="Genomic_DNA"/>
</dbReference>
<evidence type="ECO:0000259" key="4">
    <source>
        <dbReference type="PROSITE" id="PS51071"/>
    </source>
</evidence>
<gene>
    <name evidence="5" type="ORF">A6122_1525</name>
</gene>
<evidence type="ECO:0000256" key="1">
    <source>
        <dbReference type="ARBA" id="ARBA00023015"/>
    </source>
</evidence>
<protein>
    <submittedName>
        <fullName evidence="5">RpiR family transcriptional regulator</fullName>
    </submittedName>
</protein>
<dbReference type="PROSITE" id="PS51071">
    <property type="entry name" value="HTH_RPIR"/>
    <property type="match status" value="1"/>
</dbReference>
<dbReference type="GO" id="GO:0097367">
    <property type="term" value="F:carbohydrate derivative binding"/>
    <property type="evidence" value="ECO:0007669"/>
    <property type="project" value="InterPro"/>
</dbReference>
<dbReference type="InterPro" id="IPR036388">
    <property type="entry name" value="WH-like_DNA-bd_sf"/>
</dbReference>
<dbReference type="CDD" id="cd05013">
    <property type="entry name" value="SIS_RpiR"/>
    <property type="match status" value="1"/>
</dbReference>
<evidence type="ECO:0000313" key="6">
    <source>
        <dbReference type="Proteomes" id="UP000077071"/>
    </source>
</evidence>
<keyword evidence="3" id="KW-0804">Transcription</keyword>
<accession>A0A160KSH6</accession>
<dbReference type="PANTHER" id="PTHR30514">
    <property type="entry name" value="GLUCOKINASE"/>
    <property type="match status" value="1"/>
</dbReference>
<dbReference type="InterPro" id="IPR000281">
    <property type="entry name" value="HTH_RpiR"/>
</dbReference>
<dbReference type="KEGG" id="rtn:A6122_1525"/>
<proteinExistence type="predicted"/>
<dbReference type="InterPro" id="IPR035472">
    <property type="entry name" value="RpiR-like_SIS"/>
</dbReference>
<dbReference type="Pfam" id="PF01418">
    <property type="entry name" value="HTH_6"/>
    <property type="match status" value="1"/>
</dbReference>
<dbReference type="Gene3D" id="3.40.50.10490">
    <property type="entry name" value="Glucose-6-phosphate isomerase like protein, domain 1"/>
    <property type="match status" value="1"/>
</dbReference>
<dbReference type="GO" id="GO:0003677">
    <property type="term" value="F:DNA binding"/>
    <property type="evidence" value="ECO:0007669"/>
    <property type="project" value="UniProtKB-KW"/>
</dbReference>